<dbReference type="Gene3D" id="1.10.3720.10">
    <property type="entry name" value="MetI-like"/>
    <property type="match status" value="1"/>
</dbReference>
<evidence type="ECO:0000259" key="9">
    <source>
        <dbReference type="PROSITE" id="PS50928"/>
    </source>
</evidence>
<dbReference type="Pfam" id="PF00528">
    <property type="entry name" value="BPD_transp_1"/>
    <property type="match status" value="1"/>
</dbReference>
<dbReference type="EMBL" id="JACHNU010000001">
    <property type="protein sequence ID" value="MBB4661543.1"/>
    <property type="molecule type" value="Genomic_DNA"/>
</dbReference>
<reference evidence="10 11" key="1">
    <citation type="submission" date="2020-08" db="EMBL/GenBank/DDBJ databases">
        <title>Genomic Encyclopedia of Archaeal and Bacterial Type Strains, Phase II (KMG-II): from individual species to whole genera.</title>
        <authorList>
            <person name="Goeker M."/>
        </authorList>
    </citation>
    <scope>NUCLEOTIDE SEQUENCE [LARGE SCALE GENOMIC DNA]</scope>
    <source>
        <strain evidence="10 11">DSM 23288</strain>
    </source>
</reference>
<dbReference type="CDD" id="cd06261">
    <property type="entry name" value="TM_PBP2"/>
    <property type="match status" value="1"/>
</dbReference>
<dbReference type="PANTHER" id="PTHR43227:SF8">
    <property type="entry name" value="DIACETYLCHITOBIOSE UPTAKE SYSTEM PERMEASE PROTEIN DASB"/>
    <property type="match status" value="1"/>
</dbReference>
<proteinExistence type="inferred from homology"/>
<evidence type="ECO:0000256" key="6">
    <source>
        <dbReference type="ARBA" id="ARBA00023136"/>
    </source>
</evidence>
<evidence type="ECO:0000256" key="7">
    <source>
        <dbReference type="RuleBase" id="RU363032"/>
    </source>
</evidence>
<dbReference type="AlphaFoldDB" id="A0A840IBC6"/>
<keyword evidence="11" id="KW-1185">Reference proteome</keyword>
<feature type="domain" description="ABC transmembrane type-1" evidence="9">
    <location>
        <begin position="105"/>
        <end position="320"/>
    </location>
</feature>
<dbReference type="InterPro" id="IPR000515">
    <property type="entry name" value="MetI-like"/>
</dbReference>
<keyword evidence="6 7" id="KW-0472">Membrane</keyword>
<evidence type="ECO:0000256" key="4">
    <source>
        <dbReference type="ARBA" id="ARBA00022692"/>
    </source>
</evidence>
<dbReference type="PANTHER" id="PTHR43227">
    <property type="entry name" value="BLL4140 PROTEIN"/>
    <property type="match status" value="1"/>
</dbReference>
<dbReference type="GO" id="GO:0055085">
    <property type="term" value="P:transmembrane transport"/>
    <property type="evidence" value="ECO:0007669"/>
    <property type="project" value="InterPro"/>
</dbReference>
<feature type="transmembrane region" description="Helical" evidence="7">
    <location>
        <begin position="240"/>
        <end position="264"/>
    </location>
</feature>
<keyword evidence="3" id="KW-1003">Cell membrane</keyword>
<evidence type="ECO:0000256" key="8">
    <source>
        <dbReference type="SAM" id="MobiDB-lite"/>
    </source>
</evidence>
<keyword evidence="2 7" id="KW-0813">Transport</keyword>
<protein>
    <submittedName>
        <fullName evidence="10">Raffinose/stachyose/melibiose transport system permease protein</fullName>
    </submittedName>
</protein>
<evidence type="ECO:0000313" key="11">
    <source>
        <dbReference type="Proteomes" id="UP000585272"/>
    </source>
</evidence>
<dbReference type="GO" id="GO:0005886">
    <property type="term" value="C:plasma membrane"/>
    <property type="evidence" value="ECO:0007669"/>
    <property type="project" value="UniProtKB-SubCell"/>
</dbReference>
<evidence type="ECO:0000256" key="1">
    <source>
        <dbReference type="ARBA" id="ARBA00004651"/>
    </source>
</evidence>
<comment type="caution">
    <text evidence="10">The sequence shown here is derived from an EMBL/GenBank/DDBJ whole genome shotgun (WGS) entry which is preliminary data.</text>
</comment>
<evidence type="ECO:0000313" key="10">
    <source>
        <dbReference type="EMBL" id="MBB4661543.1"/>
    </source>
</evidence>
<keyword evidence="4 7" id="KW-0812">Transmembrane</keyword>
<feature type="transmembrane region" description="Helical" evidence="7">
    <location>
        <begin position="299"/>
        <end position="320"/>
    </location>
</feature>
<comment type="similarity">
    <text evidence="7">Belongs to the binding-protein-dependent transport system permease family.</text>
</comment>
<evidence type="ECO:0000256" key="3">
    <source>
        <dbReference type="ARBA" id="ARBA00022475"/>
    </source>
</evidence>
<evidence type="ECO:0000256" key="5">
    <source>
        <dbReference type="ARBA" id="ARBA00022989"/>
    </source>
</evidence>
<feature type="transmembrane region" description="Helical" evidence="7">
    <location>
        <begin position="105"/>
        <end position="131"/>
    </location>
</feature>
<comment type="subcellular location">
    <subcellularLocation>
        <location evidence="1 7">Cell membrane</location>
        <topology evidence="1 7">Multi-pass membrane protein</topology>
    </subcellularLocation>
</comment>
<accession>A0A840IBC6</accession>
<organism evidence="10 11">
    <name type="scientific">Conexibacter arvalis</name>
    <dbReference type="NCBI Taxonomy" id="912552"/>
    <lineage>
        <taxon>Bacteria</taxon>
        <taxon>Bacillati</taxon>
        <taxon>Actinomycetota</taxon>
        <taxon>Thermoleophilia</taxon>
        <taxon>Solirubrobacterales</taxon>
        <taxon>Conexibacteraceae</taxon>
        <taxon>Conexibacter</taxon>
    </lineage>
</organism>
<dbReference type="Proteomes" id="UP000585272">
    <property type="component" value="Unassembled WGS sequence"/>
</dbReference>
<feature type="region of interest" description="Disordered" evidence="8">
    <location>
        <begin position="1"/>
        <end position="40"/>
    </location>
</feature>
<dbReference type="InterPro" id="IPR035906">
    <property type="entry name" value="MetI-like_sf"/>
</dbReference>
<dbReference type="RefSeq" id="WP_183339792.1">
    <property type="nucleotide sequence ID" value="NZ_JACHNU010000001.1"/>
</dbReference>
<evidence type="ECO:0000256" key="2">
    <source>
        <dbReference type="ARBA" id="ARBA00022448"/>
    </source>
</evidence>
<feature type="transmembrane region" description="Helical" evidence="7">
    <location>
        <begin position="193"/>
        <end position="219"/>
    </location>
</feature>
<name>A0A840IBC6_9ACTN</name>
<dbReference type="SUPFAM" id="SSF161098">
    <property type="entry name" value="MetI-like"/>
    <property type="match status" value="1"/>
</dbReference>
<keyword evidence="5 7" id="KW-1133">Transmembrane helix</keyword>
<feature type="compositionally biased region" description="Low complexity" evidence="8">
    <location>
        <begin position="1"/>
        <end position="24"/>
    </location>
</feature>
<dbReference type="InterPro" id="IPR050809">
    <property type="entry name" value="UgpAE/MalFG_permease"/>
</dbReference>
<dbReference type="PROSITE" id="PS50928">
    <property type="entry name" value="ABC_TM1"/>
    <property type="match status" value="1"/>
</dbReference>
<feature type="transmembrane region" description="Helical" evidence="7">
    <location>
        <begin position="143"/>
        <end position="163"/>
    </location>
</feature>
<gene>
    <name evidence="10" type="ORF">BDZ31_001116</name>
</gene>
<sequence length="329" mass="34776">MSAIEPATPTSPASAVAGGAAGAEAKPDWPLGGTRPEARPPGEPRRVGYLYILPAFLILAGLILYPLGHAVYLSLWHWDGLTTGTWAGLENYADVVSDPALRSSFAHALVLLAFYALLPVAIGLLIAGLVARAQVRGLAFFRTVIFLPQVIAMVVVAVMWRMIYEPENGALNELLRAVGLGSLTQSWLGDFDLALPSVGGIATWVYYGLAMVLLTAGVQKIPQSLYDAARVDGAGPVREFFAVTLPGLRGEIAVALTLTTIFALRNFDLVYITTKGGPGDATSVPAFEVYDRAFQTGQVGSAAAIGISLAVVIFLISVLINRVAERGAR</sequence>
<feature type="transmembrane region" description="Helical" evidence="7">
    <location>
        <begin position="49"/>
        <end position="68"/>
    </location>
</feature>